<sequence length="268" mass="30202">MDVSGTPCGPLAVMRDPFQRGGGGGGGGGGREAVTEDGSRVAMDSQQDYVAEILENNPAVALQTQLKERCTDIELQPCEADAYHERAFYALHTSEGLNCTEWLQRTHCPSNKDRFSLYSHCYGECKEDKLYQYYFEGNQCHVLYDKEQGCLHGRNRFTSLEECVDACTRLEGDGSEARCRDAKSVGMCSFDQFRFLYFYNGKTGGCEMYNFCAKTAFRTWQQCDRECVQFPLHNAGQRHRKGYKSELLAIWHTSAAQALVHQGQLPTL</sequence>
<proteinExistence type="predicted"/>
<accession>A0AC60NSS8</accession>
<dbReference type="EMBL" id="JABSTQ010011550">
    <property type="protein sequence ID" value="KAG0410157.1"/>
    <property type="molecule type" value="Genomic_DNA"/>
</dbReference>
<name>A0AC60NSS8_IXOPE</name>
<evidence type="ECO:0000313" key="2">
    <source>
        <dbReference type="Proteomes" id="UP000805193"/>
    </source>
</evidence>
<gene>
    <name evidence="1" type="ORF">HPB47_012739</name>
</gene>
<keyword evidence="2" id="KW-1185">Reference proteome</keyword>
<reference evidence="1 2" key="1">
    <citation type="journal article" date="2020" name="Cell">
        <title>Large-Scale Comparative Analyses of Tick Genomes Elucidate Their Genetic Diversity and Vector Capacities.</title>
        <authorList>
            <consortium name="Tick Genome and Microbiome Consortium (TIGMIC)"/>
            <person name="Jia N."/>
            <person name="Wang J."/>
            <person name="Shi W."/>
            <person name="Du L."/>
            <person name="Sun Y."/>
            <person name="Zhan W."/>
            <person name="Jiang J.F."/>
            <person name="Wang Q."/>
            <person name="Zhang B."/>
            <person name="Ji P."/>
            <person name="Bell-Sakyi L."/>
            <person name="Cui X.M."/>
            <person name="Yuan T.T."/>
            <person name="Jiang B.G."/>
            <person name="Yang W.F."/>
            <person name="Lam T.T."/>
            <person name="Chang Q.C."/>
            <person name="Ding S.J."/>
            <person name="Wang X.J."/>
            <person name="Zhu J.G."/>
            <person name="Ruan X.D."/>
            <person name="Zhao L."/>
            <person name="Wei J.T."/>
            <person name="Ye R.Z."/>
            <person name="Que T.C."/>
            <person name="Du C.H."/>
            <person name="Zhou Y.H."/>
            <person name="Cheng J.X."/>
            <person name="Dai P.F."/>
            <person name="Guo W.B."/>
            <person name="Han X.H."/>
            <person name="Huang E.J."/>
            <person name="Li L.F."/>
            <person name="Wei W."/>
            <person name="Gao Y.C."/>
            <person name="Liu J.Z."/>
            <person name="Shao H.Z."/>
            <person name="Wang X."/>
            <person name="Wang C.C."/>
            <person name="Yang T.C."/>
            <person name="Huo Q.B."/>
            <person name="Li W."/>
            <person name="Chen H.Y."/>
            <person name="Chen S.E."/>
            <person name="Zhou L.G."/>
            <person name="Ni X.B."/>
            <person name="Tian J.H."/>
            <person name="Sheng Y."/>
            <person name="Liu T."/>
            <person name="Pan Y.S."/>
            <person name="Xia L.Y."/>
            <person name="Li J."/>
            <person name="Zhao F."/>
            <person name="Cao W.C."/>
        </authorList>
    </citation>
    <scope>NUCLEOTIDE SEQUENCE [LARGE SCALE GENOMIC DNA]</scope>
    <source>
        <strain evidence="1">Iper-2018</strain>
    </source>
</reference>
<organism evidence="1 2">
    <name type="scientific">Ixodes persulcatus</name>
    <name type="common">Taiga tick</name>
    <dbReference type="NCBI Taxonomy" id="34615"/>
    <lineage>
        <taxon>Eukaryota</taxon>
        <taxon>Metazoa</taxon>
        <taxon>Ecdysozoa</taxon>
        <taxon>Arthropoda</taxon>
        <taxon>Chelicerata</taxon>
        <taxon>Arachnida</taxon>
        <taxon>Acari</taxon>
        <taxon>Parasitiformes</taxon>
        <taxon>Ixodida</taxon>
        <taxon>Ixodoidea</taxon>
        <taxon>Ixodidae</taxon>
        <taxon>Ixodinae</taxon>
        <taxon>Ixodes</taxon>
    </lineage>
</organism>
<protein>
    <submittedName>
        <fullName evidence="1">Uncharacterized protein</fullName>
    </submittedName>
</protein>
<comment type="caution">
    <text evidence="1">The sequence shown here is derived from an EMBL/GenBank/DDBJ whole genome shotgun (WGS) entry which is preliminary data.</text>
</comment>
<dbReference type="Proteomes" id="UP000805193">
    <property type="component" value="Unassembled WGS sequence"/>
</dbReference>
<evidence type="ECO:0000313" key="1">
    <source>
        <dbReference type="EMBL" id="KAG0410157.1"/>
    </source>
</evidence>